<gene>
    <name evidence="4" type="ORF">HGB41_13895</name>
</gene>
<dbReference type="PANTHER" id="PTHR32060:SF30">
    <property type="entry name" value="CARBOXY-TERMINAL PROCESSING PROTEASE CTPA"/>
    <property type="match status" value="1"/>
</dbReference>
<protein>
    <submittedName>
        <fullName evidence="4">PDZ domain-containing protein</fullName>
    </submittedName>
</protein>
<evidence type="ECO:0000259" key="3">
    <source>
        <dbReference type="PROSITE" id="PS50106"/>
    </source>
</evidence>
<dbReference type="Pfam" id="PF03572">
    <property type="entry name" value="Peptidase_S41"/>
    <property type="match status" value="1"/>
</dbReference>
<dbReference type="GO" id="GO:0007165">
    <property type="term" value="P:signal transduction"/>
    <property type="evidence" value="ECO:0007669"/>
    <property type="project" value="TreeGrafter"/>
</dbReference>
<proteinExistence type="predicted"/>
<sequence length="537" mass="57480">MTSPSAPGRVTTAPRLRLVASLLAASVVFAGCGGGGGSPGVGIRPDQSSQQPPPTTPPVTPPAPTPVGQTAADIDAGTLGDAFQYWNKCAAPRTGLDFQGRAFPDKQGTLLDELNFLRAWTHRYYLWYNEVPNTYKMADFTNAIDYFNVLKTPALTESGAAKDRYHFTYATEEWEKMTTAGLDLGYGITFKRNTGANIPRTWLVTLVEPGSPGAAAGLQRGDMLTRVDGIDFVNAGEADLVRRINLGLFPETAGTPHSFSFQRGGISFDVTMTALEVSVQPVKNVKVLDTPTGKVGYLSFETFNAVSERQLVDAFTTLKASAVTDLVLDLRYNGGGLLYVASELSYMIAGPDATRGKVFERQQYNDKTAPQDPIMFMSTAYGFSSPNPVRSGTPLPTLGLRRVTILTTSGSCSASEAVINGLRGADIEVNLIGGQTCGKPYGFTPIPNCGTTYFSIEFKGVNNKGFGDFPDGLAPTCQVADDLSRPVGDPAEGLLAAALAYRQTGTCPTSSARARSVPMEIVRPQVKEISIYTRPRQ</sequence>
<evidence type="ECO:0000256" key="1">
    <source>
        <dbReference type="SAM" id="MobiDB-lite"/>
    </source>
</evidence>
<organism evidence="4 5">
    <name type="scientific">Telluria aromaticivorans</name>
    <dbReference type="NCBI Taxonomy" id="2725995"/>
    <lineage>
        <taxon>Bacteria</taxon>
        <taxon>Pseudomonadati</taxon>
        <taxon>Pseudomonadota</taxon>
        <taxon>Betaproteobacteria</taxon>
        <taxon>Burkholderiales</taxon>
        <taxon>Oxalobacteraceae</taxon>
        <taxon>Telluria group</taxon>
        <taxon>Telluria</taxon>
    </lineage>
</organism>
<dbReference type="Gene3D" id="2.30.42.10">
    <property type="match status" value="1"/>
</dbReference>
<dbReference type="SUPFAM" id="SSF50156">
    <property type="entry name" value="PDZ domain-like"/>
    <property type="match status" value="1"/>
</dbReference>
<evidence type="ECO:0000313" key="5">
    <source>
        <dbReference type="Proteomes" id="UP000533905"/>
    </source>
</evidence>
<dbReference type="PANTHER" id="PTHR32060">
    <property type="entry name" value="TAIL-SPECIFIC PROTEASE"/>
    <property type="match status" value="1"/>
</dbReference>
<dbReference type="InterPro" id="IPR036034">
    <property type="entry name" value="PDZ_sf"/>
</dbReference>
<feature type="domain" description="PDZ" evidence="3">
    <location>
        <begin position="181"/>
        <end position="244"/>
    </location>
</feature>
<feature type="chain" id="PRO_5031048325" evidence="2">
    <location>
        <begin position="31"/>
        <end position="537"/>
    </location>
</feature>
<dbReference type="InterPro" id="IPR041489">
    <property type="entry name" value="PDZ_6"/>
</dbReference>
<keyword evidence="2" id="KW-0732">Signal</keyword>
<reference evidence="4 5" key="1">
    <citation type="submission" date="2020-04" db="EMBL/GenBank/DDBJ databases">
        <title>Massilia sp. nov., a cold adapted bacteria isolated from Arctic soil.</title>
        <authorList>
            <person name="Son J."/>
            <person name="Ka J.-O."/>
        </authorList>
    </citation>
    <scope>NUCLEOTIDE SEQUENCE [LARGE SCALE GENOMIC DNA]</scope>
    <source>
        <strain evidence="4 5">ML15P13</strain>
    </source>
</reference>
<dbReference type="GO" id="GO:0006508">
    <property type="term" value="P:proteolysis"/>
    <property type="evidence" value="ECO:0007669"/>
    <property type="project" value="InterPro"/>
</dbReference>
<dbReference type="Pfam" id="PF17820">
    <property type="entry name" value="PDZ_6"/>
    <property type="match status" value="1"/>
</dbReference>
<dbReference type="GO" id="GO:0004175">
    <property type="term" value="F:endopeptidase activity"/>
    <property type="evidence" value="ECO:0007669"/>
    <property type="project" value="TreeGrafter"/>
</dbReference>
<dbReference type="InterPro" id="IPR001478">
    <property type="entry name" value="PDZ"/>
</dbReference>
<dbReference type="RefSeq" id="WP_171085325.1">
    <property type="nucleotide sequence ID" value="NZ_JABAIV010000004.1"/>
</dbReference>
<evidence type="ECO:0000313" key="4">
    <source>
        <dbReference type="EMBL" id="NNG24083.1"/>
    </source>
</evidence>
<dbReference type="Proteomes" id="UP000533905">
    <property type="component" value="Unassembled WGS sequence"/>
</dbReference>
<dbReference type="CDD" id="cd07561">
    <property type="entry name" value="Peptidase_S41_CPP_like"/>
    <property type="match status" value="1"/>
</dbReference>
<dbReference type="EMBL" id="JABAIV010000004">
    <property type="protein sequence ID" value="NNG24083.1"/>
    <property type="molecule type" value="Genomic_DNA"/>
</dbReference>
<evidence type="ECO:0000256" key="2">
    <source>
        <dbReference type="SAM" id="SignalP"/>
    </source>
</evidence>
<keyword evidence="5" id="KW-1185">Reference proteome</keyword>
<dbReference type="AlphaFoldDB" id="A0A7Y2K0G5"/>
<feature type="region of interest" description="Disordered" evidence="1">
    <location>
        <begin position="38"/>
        <end position="70"/>
    </location>
</feature>
<name>A0A7Y2K0G5_9BURK</name>
<feature type="signal peptide" evidence="2">
    <location>
        <begin position="1"/>
        <end position="30"/>
    </location>
</feature>
<dbReference type="GO" id="GO:0008236">
    <property type="term" value="F:serine-type peptidase activity"/>
    <property type="evidence" value="ECO:0007669"/>
    <property type="project" value="InterPro"/>
</dbReference>
<dbReference type="InterPro" id="IPR005151">
    <property type="entry name" value="Tail-specific_protease"/>
</dbReference>
<dbReference type="GO" id="GO:0030288">
    <property type="term" value="C:outer membrane-bounded periplasmic space"/>
    <property type="evidence" value="ECO:0007669"/>
    <property type="project" value="TreeGrafter"/>
</dbReference>
<dbReference type="PROSITE" id="PS50106">
    <property type="entry name" value="PDZ"/>
    <property type="match status" value="1"/>
</dbReference>
<dbReference type="Gene3D" id="3.90.226.10">
    <property type="entry name" value="2-enoyl-CoA Hydratase, Chain A, domain 1"/>
    <property type="match status" value="1"/>
</dbReference>
<dbReference type="InterPro" id="IPR029045">
    <property type="entry name" value="ClpP/crotonase-like_dom_sf"/>
</dbReference>
<dbReference type="Gene3D" id="3.30.750.170">
    <property type="match status" value="1"/>
</dbReference>
<comment type="caution">
    <text evidence="4">The sequence shown here is derived from an EMBL/GenBank/DDBJ whole genome shotgun (WGS) entry which is preliminary data.</text>
</comment>
<accession>A0A7Y2K0G5</accession>
<feature type="compositionally biased region" description="Pro residues" evidence="1">
    <location>
        <begin position="51"/>
        <end position="65"/>
    </location>
</feature>
<dbReference type="SUPFAM" id="SSF52096">
    <property type="entry name" value="ClpP/crotonase"/>
    <property type="match status" value="1"/>
</dbReference>